<reference evidence="3" key="1">
    <citation type="journal article" date="2019" name="Int. J. Syst. Evol. Microbiol.">
        <title>The Global Catalogue of Microorganisms (GCM) 10K type strain sequencing project: providing services to taxonomists for standard genome sequencing and annotation.</title>
        <authorList>
            <consortium name="The Broad Institute Genomics Platform"/>
            <consortium name="The Broad Institute Genome Sequencing Center for Infectious Disease"/>
            <person name="Wu L."/>
            <person name="Ma J."/>
        </authorList>
    </citation>
    <scope>NUCLEOTIDE SEQUENCE [LARGE SCALE GENOMIC DNA]</scope>
    <source>
        <strain evidence="3">JCM 17804</strain>
    </source>
</reference>
<dbReference type="SUPFAM" id="SSF54427">
    <property type="entry name" value="NTF2-like"/>
    <property type="match status" value="1"/>
</dbReference>
<dbReference type="RefSeq" id="WP_345540701.1">
    <property type="nucleotide sequence ID" value="NZ_BAABGJ010000079.1"/>
</dbReference>
<dbReference type="Pfam" id="PF13577">
    <property type="entry name" value="SnoaL_4"/>
    <property type="match status" value="1"/>
</dbReference>
<keyword evidence="3" id="KW-1185">Reference proteome</keyword>
<dbReference type="EMBL" id="BAABGJ010000079">
    <property type="protein sequence ID" value="GAA4353824.1"/>
    <property type="molecule type" value="Genomic_DNA"/>
</dbReference>
<evidence type="ECO:0000313" key="3">
    <source>
        <dbReference type="Proteomes" id="UP001500975"/>
    </source>
</evidence>
<protein>
    <submittedName>
        <fullName evidence="2">Nuclear transport factor 2 family protein</fullName>
    </submittedName>
</protein>
<dbReference type="Proteomes" id="UP001500975">
    <property type="component" value="Unassembled WGS sequence"/>
</dbReference>
<dbReference type="InterPro" id="IPR037401">
    <property type="entry name" value="SnoaL-like"/>
</dbReference>
<evidence type="ECO:0000313" key="2">
    <source>
        <dbReference type="EMBL" id="GAA4353824.1"/>
    </source>
</evidence>
<accession>A0ABP8I8U3</accession>
<evidence type="ECO:0000259" key="1">
    <source>
        <dbReference type="Pfam" id="PF13577"/>
    </source>
</evidence>
<dbReference type="Gene3D" id="3.10.450.50">
    <property type="match status" value="1"/>
</dbReference>
<feature type="domain" description="SnoaL-like" evidence="1">
    <location>
        <begin position="8"/>
        <end position="139"/>
    </location>
</feature>
<dbReference type="CDD" id="cd00531">
    <property type="entry name" value="NTF2_like"/>
    <property type="match status" value="1"/>
</dbReference>
<comment type="caution">
    <text evidence="2">The sequence shown here is derived from an EMBL/GenBank/DDBJ whole genome shotgun (WGS) entry which is preliminary data.</text>
</comment>
<name>A0ABP8I8U3_9BURK</name>
<proteinExistence type="predicted"/>
<sequence length="194" mass="21903">MTNETSFRLADRAAIQDCLCRYARGVDRGDWALVRSTYHPDANDQHGEYRGGVDGFIDWLDKRFAGVDNSMHFLGNCLIEFAGPDHAFVETYFASRRLRPPTDVERVGLQAGDRMCREAWGRYADQFERRDGEWRVARRIVITETSYTSVALGGERSTASASTYGSRDSNDPSYRSREELFARAAGQVRAGGQK</sequence>
<organism evidence="2 3">
    <name type="scientific">Variovorax defluvii</name>
    <dbReference type="NCBI Taxonomy" id="913761"/>
    <lineage>
        <taxon>Bacteria</taxon>
        <taxon>Pseudomonadati</taxon>
        <taxon>Pseudomonadota</taxon>
        <taxon>Betaproteobacteria</taxon>
        <taxon>Burkholderiales</taxon>
        <taxon>Comamonadaceae</taxon>
        <taxon>Variovorax</taxon>
    </lineage>
</organism>
<gene>
    <name evidence="2" type="ORF">GCM10023165_44490</name>
</gene>
<dbReference type="InterPro" id="IPR032710">
    <property type="entry name" value="NTF2-like_dom_sf"/>
</dbReference>